<evidence type="ECO:0000313" key="1">
    <source>
        <dbReference type="EMBL" id="MFC5744801.1"/>
    </source>
</evidence>
<evidence type="ECO:0000313" key="2">
    <source>
        <dbReference type="Proteomes" id="UP001596074"/>
    </source>
</evidence>
<sequence length="128" mass="14485">MGTNYYTRAPACENACAHCSREQYIHLGKVSAGWRFLHRAYRDHQPDGIDWPVNDRPSWLRLVSLGPIEDEYGQELSRAEFLARIDSMQGGIARDSARARDLCGPGYDAGLRNDFTSEGYDFCDSDFS</sequence>
<reference evidence="2" key="1">
    <citation type="journal article" date="2019" name="Int. J. Syst. Evol. Microbiol.">
        <title>The Global Catalogue of Microorganisms (GCM) 10K type strain sequencing project: providing services to taxonomists for standard genome sequencing and annotation.</title>
        <authorList>
            <consortium name="The Broad Institute Genomics Platform"/>
            <consortium name="The Broad Institute Genome Sequencing Center for Infectious Disease"/>
            <person name="Wu L."/>
            <person name="Ma J."/>
        </authorList>
    </citation>
    <scope>NUCLEOTIDE SEQUENCE [LARGE SCALE GENOMIC DNA]</scope>
    <source>
        <strain evidence="2">KCTC 42087</strain>
    </source>
</reference>
<proteinExistence type="predicted"/>
<organism evidence="1 2">
    <name type="scientific">Actinomadura rugatobispora</name>
    <dbReference type="NCBI Taxonomy" id="1994"/>
    <lineage>
        <taxon>Bacteria</taxon>
        <taxon>Bacillati</taxon>
        <taxon>Actinomycetota</taxon>
        <taxon>Actinomycetes</taxon>
        <taxon>Streptosporangiales</taxon>
        <taxon>Thermomonosporaceae</taxon>
        <taxon>Actinomadura</taxon>
    </lineage>
</organism>
<dbReference type="EMBL" id="JBHSON010000004">
    <property type="protein sequence ID" value="MFC5744801.1"/>
    <property type="molecule type" value="Genomic_DNA"/>
</dbReference>
<accession>A0ABW0ZRX1</accession>
<name>A0ABW0ZRX1_9ACTN</name>
<gene>
    <name evidence="1" type="ORF">ACFPZN_04150</name>
</gene>
<protein>
    <submittedName>
        <fullName evidence="1">Uncharacterized protein</fullName>
    </submittedName>
</protein>
<dbReference type="RefSeq" id="WP_378280282.1">
    <property type="nucleotide sequence ID" value="NZ_JBHSON010000004.1"/>
</dbReference>
<dbReference type="Proteomes" id="UP001596074">
    <property type="component" value="Unassembled WGS sequence"/>
</dbReference>
<keyword evidence="2" id="KW-1185">Reference proteome</keyword>
<comment type="caution">
    <text evidence="1">The sequence shown here is derived from an EMBL/GenBank/DDBJ whole genome shotgun (WGS) entry which is preliminary data.</text>
</comment>